<gene>
    <name evidence="1" type="ORF">g.52221</name>
</gene>
<dbReference type="AlphaFoldDB" id="A0A1B6M6J0"/>
<accession>A0A1B6M6J0</accession>
<evidence type="ECO:0000313" key="1">
    <source>
        <dbReference type="EMBL" id="JAT31542.1"/>
    </source>
</evidence>
<reference evidence="1" key="1">
    <citation type="submission" date="2015-11" db="EMBL/GenBank/DDBJ databases">
        <title>De novo transcriptome assembly of four potential Pierce s Disease insect vectors from Arizona vineyards.</title>
        <authorList>
            <person name="Tassone E.E."/>
        </authorList>
    </citation>
    <scope>NUCLEOTIDE SEQUENCE</scope>
</reference>
<name>A0A1B6M6J0_9HEMI</name>
<feature type="non-terminal residue" evidence="1">
    <location>
        <position position="1"/>
    </location>
</feature>
<protein>
    <submittedName>
        <fullName evidence="1">Uncharacterized protein</fullName>
    </submittedName>
</protein>
<feature type="non-terminal residue" evidence="1">
    <location>
        <position position="109"/>
    </location>
</feature>
<organism evidence="1">
    <name type="scientific">Graphocephala atropunctata</name>
    <dbReference type="NCBI Taxonomy" id="36148"/>
    <lineage>
        <taxon>Eukaryota</taxon>
        <taxon>Metazoa</taxon>
        <taxon>Ecdysozoa</taxon>
        <taxon>Arthropoda</taxon>
        <taxon>Hexapoda</taxon>
        <taxon>Insecta</taxon>
        <taxon>Pterygota</taxon>
        <taxon>Neoptera</taxon>
        <taxon>Paraneoptera</taxon>
        <taxon>Hemiptera</taxon>
        <taxon>Auchenorrhyncha</taxon>
        <taxon>Membracoidea</taxon>
        <taxon>Cicadellidae</taxon>
        <taxon>Cicadellinae</taxon>
        <taxon>Cicadellini</taxon>
        <taxon>Graphocephala</taxon>
    </lineage>
</organism>
<dbReference type="EMBL" id="GEBQ01008435">
    <property type="protein sequence ID" value="JAT31542.1"/>
    <property type="molecule type" value="Transcribed_RNA"/>
</dbReference>
<sequence length="109" mass="12776">TQHNRLIFTISEEMQQNITQKSQDDRFKTSIDEYLQLYYLLPNCSKSYRQESSEIKLNSSKRDKATVNSRDELIKAVELCEQRVDCRKLDSDYLASYTALHIYSRLSGA</sequence>
<proteinExistence type="predicted"/>